<dbReference type="SUPFAM" id="SSF55729">
    <property type="entry name" value="Acyl-CoA N-acyltransferases (Nat)"/>
    <property type="match status" value="1"/>
</dbReference>
<dbReference type="InterPro" id="IPR000182">
    <property type="entry name" value="GNAT_dom"/>
</dbReference>
<gene>
    <name evidence="4" type="ORF">PHACT_06335</name>
</gene>
<dbReference type="Gene3D" id="3.40.630.30">
    <property type="match status" value="1"/>
</dbReference>
<dbReference type="OrthoDB" id="9799601at2"/>
<evidence type="ECO:0000313" key="5">
    <source>
        <dbReference type="Proteomes" id="UP000175669"/>
    </source>
</evidence>
<protein>
    <submittedName>
        <fullName evidence="4">Ribosomal-protein-alanine acetyltransferase</fullName>
    </submittedName>
</protein>
<keyword evidence="1 4" id="KW-0808">Transferase</keyword>
<dbReference type="PROSITE" id="PS51186">
    <property type="entry name" value="GNAT"/>
    <property type="match status" value="1"/>
</dbReference>
<sequence length="383" mass="43201">MPQAKIRSSVKIRPAVLEDLDALYELEKVSFDSDRLSRRRLRHWIQASNRELMVAVEREQLLGYGLVLFHGATHLARLYSIAIAKQARGKGIGAKLLQALESASVNRQRFFMRLEVAKDNTAAIRLYESAGYVAFGTYEDYYEDHRDALRMQKIIRDAPKRKRGHTVPWYQQTTGFTCGPASLMMAMATLDSRHKPDQATEFDIWREATTIFMTSGHGGCHPFGLALAAHKRGFNARIYVNQSGPLFLEGVRAPDKKVIMSLVHDQFLERVQACKIPIAYQDITQQDLEQAIKDGAIVLALVSSYRLDRKKAPHWVTITAYDDACFFVHDPDPSLEEQTGLDCEDLPIARNDFARMSQFGKDKLRTAVVISAPGSRAGARTRS</sequence>
<dbReference type="EMBL" id="MASR01000001">
    <property type="protein sequence ID" value="OFE12799.1"/>
    <property type="molecule type" value="Genomic_DNA"/>
</dbReference>
<dbReference type="CDD" id="cd04301">
    <property type="entry name" value="NAT_SF"/>
    <property type="match status" value="1"/>
</dbReference>
<dbReference type="Pfam" id="PF11814">
    <property type="entry name" value="DUF3335"/>
    <property type="match status" value="1"/>
</dbReference>
<keyword evidence="2" id="KW-0012">Acyltransferase</keyword>
<dbReference type="InterPro" id="IPR021770">
    <property type="entry name" value="DUF3335"/>
</dbReference>
<dbReference type="AlphaFoldDB" id="A0A1E8CK50"/>
<reference evidence="5" key="1">
    <citation type="submission" date="2016-07" db="EMBL/GenBank/DDBJ databases">
        <authorList>
            <person name="Florea S."/>
            <person name="Webb J.S."/>
            <person name="Jaromczyk J."/>
            <person name="Schardl C.L."/>
        </authorList>
    </citation>
    <scope>NUCLEOTIDE SEQUENCE [LARGE SCALE GENOMIC DNA]</scope>
    <source>
        <strain evidence="5">KCTC 42131</strain>
    </source>
</reference>
<dbReference type="Proteomes" id="UP000175669">
    <property type="component" value="Unassembled WGS sequence"/>
</dbReference>
<dbReference type="Pfam" id="PF00583">
    <property type="entry name" value="Acetyltransf_1"/>
    <property type="match status" value="1"/>
</dbReference>
<comment type="caution">
    <text evidence="4">The sequence shown here is derived from an EMBL/GenBank/DDBJ whole genome shotgun (WGS) entry which is preliminary data.</text>
</comment>
<dbReference type="STRING" id="1524254.PHACT_06335"/>
<organism evidence="4 5">
    <name type="scientific">Pseudohongiella acticola</name>
    <dbReference type="NCBI Taxonomy" id="1524254"/>
    <lineage>
        <taxon>Bacteria</taxon>
        <taxon>Pseudomonadati</taxon>
        <taxon>Pseudomonadota</taxon>
        <taxon>Gammaproteobacteria</taxon>
        <taxon>Pseudomonadales</taxon>
        <taxon>Pseudohongiellaceae</taxon>
        <taxon>Pseudohongiella</taxon>
    </lineage>
</organism>
<feature type="domain" description="N-acetyltransferase" evidence="3">
    <location>
        <begin position="10"/>
        <end position="156"/>
    </location>
</feature>
<dbReference type="InterPro" id="IPR050680">
    <property type="entry name" value="YpeA/RimI_acetyltransf"/>
</dbReference>
<dbReference type="RefSeq" id="WP_070116408.1">
    <property type="nucleotide sequence ID" value="NZ_MASR01000001.1"/>
</dbReference>
<accession>A0A1E8CK50</accession>
<dbReference type="PANTHER" id="PTHR43420">
    <property type="entry name" value="ACETYLTRANSFERASE"/>
    <property type="match status" value="1"/>
</dbReference>
<dbReference type="GO" id="GO:0016747">
    <property type="term" value="F:acyltransferase activity, transferring groups other than amino-acyl groups"/>
    <property type="evidence" value="ECO:0007669"/>
    <property type="project" value="InterPro"/>
</dbReference>
<name>A0A1E8CK50_9GAMM</name>
<dbReference type="Gene3D" id="3.90.70.10">
    <property type="entry name" value="Cysteine proteinases"/>
    <property type="match status" value="1"/>
</dbReference>
<evidence type="ECO:0000259" key="3">
    <source>
        <dbReference type="PROSITE" id="PS51186"/>
    </source>
</evidence>
<keyword evidence="5" id="KW-1185">Reference proteome</keyword>
<evidence type="ECO:0000313" key="4">
    <source>
        <dbReference type="EMBL" id="OFE12799.1"/>
    </source>
</evidence>
<evidence type="ECO:0000256" key="2">
    <source>
        <dbReference type="ARBA" id="ARBA00023315"/>
    </source>
</evidence>
<dbReference type="InterPro" id="IPR016181">
    <property type="entry name" value="Acyl_CoA_acyltransferase"/>
</dbReference>
<evidence type="ECO:0000256" key="1">
    <source>
        <dbReference type="ARBA" id="ARBA00022679"/>
    </source>
</evidence>
<proteinExistence type="predicted"/>